<keyword evidence="2" id="KW-1185">Reference proteome</keyword>
<gene>
    <name evidence="1" type="ORF">BZJ21_04415</name>
</gene>
<accession>A0ABX3KSN6</accession>
<dbReference type="EMBL" id="MUFR01000009">
    <property type="protein sequence ID" value="OOF34600.1"/>
    <property type="molecule type" value="Genomic_DNA"/>
</dbReference>
<proteinExistence type="predicted"/>
<protein>
    <submittedName>
        <fullName evidence="1">Uncharacterized protein</fullName>
    </submittedName>
</protein>
<dbReference type="Proteomes" id="UP000189431">
    <property type="component" value="Unassembled WGS sequence"/>
</dbReference>
<comment type="caution">
    <text evidence="1">The sequence shown here is derived from an EMBL/GenBank/DDBJ whole genome shotgun (WGS) entry which is preliminary data.</text>
</comment>
<dbReference type="Gene3D" id="2.60.200.60">
    <property type="match status" value="1"/>
</dbReference>
<reference evidence="2" key="1">
    <citation type="submission" date="2017-01" db="EMBL/GenBank/DDBJ databases">
        <title>Draft genome of the species Salinivibrio costicola subsp. alcaliphilus.</title>
        <authorList>
            <person name="Lopez-Hermoso C."/>
            <person name="De La Haba R."/>
            <person name="Sanchez-Porro C."/>
            <person name="Ventosa A."/>
        </authorList>
    </citation>
    <scope>NUCLEOTIDE SEQUENCE [LARGE SCALE GENOMIC DNA]</scope>
    <source>
        <strain evidence="2">CBH448</strain>
    </source>
</reference>
<sequence length="63" mass="6384">MPGAARLGDTAGGHGCFPPTAVTSASAGVMINGKPAARVGRVSIHIRGGSEGWNTTLRYGFSR</sequence>
<evidence type="ECO:0000313" key="1">
    <source>
        <dbReference type="EMBL" id="OOF34600.1"/>
    </source>
</evidence>
<evidence type="ECO:0000313" key="2">
    <source>
        <dbReference type="Proteomes" id="UP000189431"/>
    </source>
</evidence>
<dbReference type="RefSeq" id="WP_077669213.1">
    <property type="nucleotide sequence ID" value="NZ_MUFR01000009.1"/>
</dbReference>
<name>A0ABX3KSN6_SALCS</name>
<organism evidence="1 2">
    <name type="scientific">Salinivibrio costicola subsp. alcaliphilus</name>
    <dbReference type="NCBI Taxonomy" id="272773"/>
    <lineage>
        <taxon>Bacteria</taxon>
        <taxon>Pseudomonadati</taxon>
        <taxon>Pseudomonadota</taxon>
        <taxon>Gammaproteobacteria</taxon>
        <taxon>Vibrionales</taxon>
        <taxon>Vibrionaceae</taxon>
        <taxon>Salinivibrio</taxon>
    </lineage>
</organism>